<dbReference type="GO" id="GO:0016757">
    <property type="term" value="F:glycosyltransferase activity"/>
    <property type="evidence" value="ECO:0007669"/>
    <property type="project" value="InterPro"/>
</dbReference>
<reference evidence="3" key="2">
    <citation type="submission" date="2020-09" db="EMBL/GenBank/DDBJ databases">
        <authorList>
            <person name="Sun Q."/>
            <person name="Zhou Y."/>
        </authorList>
    </citation>
    <scope>NUCLEOTIDE SEQUENCE</scope>
    <source>
        <strain evidence="3">CGMCC 1.15519</strain>
    </source>
</reference>
<keyword evidence="3" id="KW-0808">Transferase</keyword>
<dbReference type="SUPFAM" id="SSF53756">
    <property type="entry name" value="UDP-Glycosyltransferase/glycogen phosphorylase"/>
    <property type="match status" value="1"/>
</dbReference>
<dbReference type="Proteomes" id="UP000635071">
    <property type="component" value="Unassembled WGS sequence"/>
</dbReference>
<dbReference type="PANTHER" id="PTHR45947">
    <property type="entry name" value="SULFOQUINOVOSYL TRANSFERASE SQD2"/>
    <property type="match status" value="1"/>
</dbReference>
<dbReference type="AlphaFoldDB" id="A0A916ZIH9"/>
<dbReference type="PANTHER" id="PTHR45947:SF3">
    <property type="entry name" value="SULFOQUINOVOSYL TRANSFERASE SQD2"/>
    <property type="match status" value="1"/>
</dbReference>
<feature type="domain" description="Glycosyl transferase family 1" evidence="1">
    <location>
        <begin position="207"/>
        <end position="350"/>
    </location>
</feature>
<dbReference type="InterPro" id="IPR050194">
    <property type="entry name" value="Glycosyltransferase_grp1"/>
</dbReference>
<dbReference type="RefSeq" id="WP_188760881.1">
    <property type="nucleotide sequence ID" value="NZ_BMJM01000001.1"/>
</dbReference>
<proteinExistence type="predicted"/>
<feature type="domain" description="Glycosyltransferase subfamily 4-like N-terminal" evidence="2">
    <location>
        <begin position="15"/>
        <end position="186"/>
    </location>
</feature>
<evidence type="ECO:0000259" key="1">
    <source>
        <dbReference type="Pfam" id="PF00534"/>
    </source>
</evidence>
<dbReference type="Pfam" id="PF13439">
    <property type="entry name" value="Glyco_transf_4"/>
    <property type="match status" value="1"/>
</dbReference>
<accession>A0A916ZIH9</accession>
<sequence length="390" mass="41592">MHIVDISALYSPTGGGIRTYTRHKLRAAVRLGHELTVIVPGADDSVEAFGPRARLVNIPSPRFPLDRSYFYFDSDAVIHDALDAWRPDFVEASSPWGSATAVAEWRGAAPRALIMHAEPLSAWAYRWFEGVASHKTIDRGFDWFWRHLRRLDAAFDLVISAAPSLTERLAGGGMLRVETIPMGVEPGIFSPAHRDPALRARLLERCGLPEDATLLLGSGRFSPEKRWPMVIAGAESAGLDRPLGLAIIGDGHARASVVRAAGENPHVQLLAPIGNRAEFARLMASADLLVHGSSAETFGMVQAEARASGLPMVVPDSGAAFDQLVPGQGMAYVTGDAASAASAIGAAIDELPALRAASAAAAPGVRTMDRHFEALFGAYEGIAARRLLVA</sequence>
<dbReference type="Gene3D" id="3.40.50.2000">
    <property type="entry name" value="Glycogen Phosphorylase B"/>
    <property type="match status" value="2"/>
</dbReference>
<protein>
    <submittedName>
        <fullName evidence="3">Glycosyl transferase</fullName>
    </submittedName>
</protein>
<keyword evidence="4" id="KW-1185">Reference proteome</keyword>
<dbReference type="Pfam" id="PF00534">
    <property type="entry name" value="Glycos_transf_1"/>
    <property type="match status" value="1"/>
</dbReference>
<dbReference type="InterPro" id="IPR001296">
    <property type="entry name" value="Glyco_trans_1"/>
</dbReference>
<organism evidence="3 4">
    <name type="scientific">Sandarakinorhabdus glacialis</name>
    <dbReference type="NCBI Taxonomy" id="1614636"/>
    <lineage>
        <taxon>Bacteria</taxon>
        <taxon>Pseudomonadati</taxon>
        <taxon>Pseudomonadota</taxon>
        <taxon>Alphaproteobacteria</taxon>
        <taxon>Sphingomonadales</taxon>
        <taxon>Sphingosinicellaceae</taxon>
        <taxon>Sandarakinorhabdus</taxon>
    </lineage>
</organism>
<name>A0A916ZIH9_9SPHN</name>
<dbReference type="EMBL" id="BMJM01000001">
    <property type="protein sequence ID" value="GGD98193.1"/>
    <property type="molecule type" value="Genomic_DNA"/>
</dbReference>
<dbReference type="InterPro" id="IPR028098">
    <property type="entry name" value="Glyco_trans_4-like_N"/>
</dbReference>
<reference evidence="3" key="1">
    <citation type="journal article" date="2014" name="Int. J. Syst. Evol. Microbiol.">
        <title>Complete genome sequence of Corynebacterium casei LMG S-19264T (=DSM 44701T), isolated from a smear-ripened cheese.</title>
        <authorList>
            <consortium name="US DOE Joint Genome Institute (JGI-PGF)"/>
            <person name="Walter F."/>
            <person name="Albersmeier A."/>
            <person name="Kalinowski J."/>
            <person name="Ruckert C."/>
        </authorList>
    </citation>
    <scope>NUCLEOTIDE SEQUENCE</scope>
    <source>
        <strain evidence="3">CGMCC 1.15519</strain>
    </source>
</reference>
<evidence type="ECO:0000313" key="4">
    <source>
        <dbReference type="Proteomes" id="UP000635071"/>
    </source>
</evidence>
<evidence type="ECO:0000313" key="3">
    <source>
        <dbReference type="EMBL" id="GGD98193.1"/>
    </source>
</evidence>
<gene>
    <name evidence="3" type="ORF">GCM10011529_00270</name>
</gene>
<comment type="caution">
    <text evidence="3">The sequence shown here is derived from an EMBL/GenBank/DDBJ whole genome shotgun (WGS) entry which is preliminary data.</text>
</comment>
<evidence type="ECO:0000259" key="2">
    <source>
        <dbReference type="Pfam" id="PF13439"/>
    </source>
</evidence>